<sequence>MWRNIGFWALLFALPQELHLPPHAGGGVSEGQPVHRAHLLQQDLSAGQQRLPVQSPQRSFEDGDGDLTLKAGLPGGLHLHILQLSDQQLWLGCSGRTQRKRASILSNLHTVRARIIQRHLLHDQFAVAALAADLEAFRGQDNVAAFVPADATSGVGHGAVEQNTRLLQGGRIL</sequence>
<feature type="signal peptide" evidence="1">
    <location>
        <begin position="1"/>
        <end position="20"/>
    </location>
</feature>
<dbReference type="EMBL" id="JAAKFY010000018">
    <property type="protein sequence ID" value="KAF3842846.1"/>
    <property type="molecule type" value="Genomic_DNA"/>
</dbReference>
<evidence type="ECO:0008006" key="4">
    <source>
        <dbReference type="Google" id="ProtNLM"/>
    </source>
</evidence>
<keyword evidence="1" id="KW-0732">Signal</keyword>
<accession>A0A7J5Y0D8</accession>
<keyword evidence="3" id="KW-1185">Reference proteome</keyword>
<reference evidence="2 3" key="1">
    <citation type="submission" date="2020-03" db="EMBL/GenBank/DDBJ databases">
        <title>Dissostichus mawsoni Genome sequencing and assembly.</title>
        <authorList>
            <person name="Park H."/>
        </authorList>
    </citation>
    <scope>NUCLEOTIDE SEQUENCE [LARGE SCALE GENOMIC DNA]</scope>
    <source>
        <strain evidence="2">DM0001</strain>
        <tissue evidence="2">Muscle</tissue>
    </source>
</reference>
<comment type="caution">
    <text evidence="2">The sequence shown here is derived from an EMBL/GenBank/DDBJ whole genome shotgun (WGS) entry which is preliminary data.</text>
</comment>
<organism evidence="2 3">
    <name type="scientific">Dissostichus mawsoni</name>
    <name type="common">Antarctic cod</name>
    <dbReference type="NCBI Taxonomy" id="36200"/>
    <lineage>
        <taxon>Eukaryota</taxon>
        <taxon>Metazoa</taxon>
        <taxon>Chordata</taxon>
        <taxon>Craniata</taxon>
        <taxon>Vertebrata</taxon>
        <taxon>Euteleostomi</taxon>
        <taxon>Actinopterygii</taxon>
        <taxon>Neopterygii</taxon>
        <taxon>Teleostei</taxon>
        <taxon>Neoteleostei</taxon>
        <taxon>Acanthomorphata</taxon>
        <taxon>Eupercaria</taxon>
        <taxon>Perciformes</taxon>
        <taxon>Notothenioidei</taxon>
        <taxon>Nototheniidae</taxon>
        <taxon>Dissostichus</taxon>
    </lineage>
</organism>
<evidence type="ECO:0000313" key="3">
    <source>
        <dbReference type="Proteomes" id="UP000518266"/>
    </source>
</evidence>
<feature type="chain" id="PRO_5029506558" description="Secreted protein" evidence="1">
    <location>
        <begin position="21"/>
        <end position="173"/>
    </location>
</feature>
<proteinExistence type="predicted"/>
<evidence type="ECO:0000256" key="1">
    <source>
        <dbReference type="SAM" id="SignalP"/>
    </source>
</evidence>
<evidence type="ECO:0000313" key="2">
    <source>
        <dbReference type="EMBL" id="KAF3842846.1"/>
    </source>
</evidence>
<gene>
    <name evidence="2" type="ORF">F7725_001695</name>
</gene>
<name>A0A7J5Y0D8_DISMA</name>
<dbReference type="AlphaFoldDB" id="A0A7J5Y0D8"/>
<dbReference type="Proteomes" id="UP000518266">
    <property type="component" value="Unassembled WGS sequence"/>
</dbReference>
<protein>
    <recommendedName>
        <fullName evidence="4">Secreted protein</fullName>
    </recommendedName>
</protein>